<dbReference type="Gene3D" id="2.30.40.10">
    <property type="entry name" value="Urease, subunit C, domain 1"/>
    <property type="match status" value="1"/>
</dbReference>
<dbReference type="OMA" id="CRNYTQC"/>
<dbReference type="SUPFAM" id="SSF51338">
    <property type="entry name" value="Composite domain of metallo-dependent hydrolases"/>
    <property type="match status" value="2"/>
</dbReference>
<sequence>MQFRQLSLTSLVLLGRAKACLHDHIPLPRSLKDEFTALRNRDVPAAVKAAIQNVRVFDGSAVSAPQTIIIDGGYIMDSNDTTGIEQTIDAGGSGVLIPGLIDAHAHVESVEGLHNMTSYGVTTIFDMACPDYALCESLKSNPGLANLYVSMLPALGPSGKNAALNPVPADLLLHPRKDPKYLVDYAFGNGSDYFKIVNAPVGGPTQDQQDDIVGYTHSKGKLVVTHAPGAAIYAQAVASRSDVLQHIPDDGVLSACTIESMRDHGQAATPTMEIFRRAYTFQPQIIQFLRGNNTSAGSSYANVVENVRRLHEAGVPLLAGTDAVGSAVPIVYFPFGESLHQELVNFVHLGMTPAEALRAATIVPATVHRLNDRGAIRPGMRADLILLNSNPLDDISNTRDIARVWAGGVEYPNVAKRT</sequence>
<dbReference type="GO" id="GO:0016810">
    <property type="term" value="F:hydrolase activity, acting on carbon-nitrogen (but not peptide) bonds"/>
    <property type="evidence" value="ECO:0007669"/>
    <property type="project" value="InterPro"/>
</dbReference>
<accession>M7SVX1</accession>
<keyword evidence="1" id="KW-0732">Signal</keyword>
<evidence type="ECO:0000256" key="1">
    <source>
        <dbReference type="SAM" id="SignalP"/>
    </source>
</evidence>
<gene>
    <name evidence="3" type="ORF">UCREL1_2208</name>
</gene>
<protein>
    <submittedName>
        <fullName evidence="3">Putative amidohydrolase protein</fullName>
    </submittedName>
</protein>
<dbReference type="PANTHER" id="PTHR43135:SF3">
    <property type="entry name" value="ALPHA-D-RIBOSE 1-METHYLPHOSPHONATE 5-TRIPHOSPHATE DIPHOSPHATASE"/>
    <property type="match status" value="1"/>
</dbReference>
<feature type="domain" description="Amidohydrolase-related" evidence="2">
    <location>
        <begin position="95"/>
        <end position="408"/>
    </location>
</feature>
<dbReference type="InterPro" id="IPR006680">
    <property type="entry name" value="Amidohydro-rel"/>
</dbReference>
<dbReference type="InterPro" id="IPR011059">
    <property type="entry name" value="Metal-dep_hydrolase_composite"/>
</dbReference>
<dbReference type="eggNOG" id="ENOG502SK4S">
    <property type="taxonomic scope" value="Eukaryota"/>
</dbReference>
<dbReference type="EMBL" id="KB705791">
    <property type="protein sequence ID" value="EMR70754.1"/>
    <property type="molecule type" value="Genomic_DNA"/>
</dbReference>
<dbReference type="PANTHER" id="PTHR43135">
    <property type="entry name" value="ALPHA-D-RIBOSE 1-METHYLPHOSPHONATE 5-TRIPHOSPHATE DIPHOSPHATASE"/>
    <property type="match status" value="1"/>
</dbReference>
<dbReference type="HOGENOM" id="CLU_023620_6_1_1"/>
<feature type="chain" id="PRO_5004085034" evidence="1">
    <location>
        <begin position="20"/>
        <end position="418"/>
    </location>
</feature>
<dbReference type="SUPFAM" id="SSF51556">
    <property type="entry name" value="Metallo-dependent hydrolases"/>
    <property type="match status" value="1"/>
</dbReference>
<dbReference type="InterPro" id="IPR051781">
    <property type="entry name" value="Metallo-dep_Hydrolase"/>
</dbReference>
<dbReference type="STRING" id="1287681.M7SVX1"/>
<evidence type="ECO:0000259" key="2">
    <source>
        <dbReference type="Pfam" id="PF01979"/>
    </source>
</evidence>
<dbReference type="AlphaFoldDB" id="M7SVX1"/>
<keyword evidence="3" id="KW-0378">Hydrolase</keyword>
<dbReference type="KEGG" id="ela:UCREL1_2208"/>
<proteinExistence type="predicted"/>
<dbReference type="OrthoDB" id="5595695at2759"/>
<feature type="signal peptide" evidence="1">
    <location>
        <begin position="1"/>
        <end position="19"/>
    </location>
</feature>
<organism evidence="3 4">
    <name type="scientific">Eutypa lata (strain UCR-EL1)</name>
    <name type="common">Grapevine dieback disease fungus</name>
    <name type="synonym">Eutypa armeniacae</name>
    <dbReference type="NCBI Taxonomy" id="1287681"/>
    <lineage>
        <taxon>Eukaryota</taxon>
        <taxon>Fungi</taxon>
        <taxon>Dikarya</taxon>
        <taxon>Ascomycota</taxon>
        <taxon>Pezizomycotina</taxon>
        <taxon>Sordariomycetes</taxon>
        <taxon>Xylariomycetidae</taxon>
        <taxon>Xylariales</taxon>
        <taxon>Diatrypaceae</taxon>
        <taxon>Eutypa</taxon>
    </lineage>
</organism>
<dbReference type="InterPro" id="IPR032466">
    <property type="entry name" value="Metal_Hydrolase"/>
</dbReference>
<dbReference type="Gene3D" id="3.30.110.90">
    <property type="entry name" value="Amidohydrolase"/>
    <property type="match status" value="1"/>
</dbReference>
<reference evidence="4" key="1">
    <citation type="journal article" date="2013" name="Genome Announc.">
        <title>Draft genome sequence of the grapevine dieback fungus Eutypa lata UCR-EL1.</title>
        <authorList>
            <person name="Blanco-Ulate B."/>
            <person name="Rolshausen P.E."/>
            <person name="Cantu D."/>
        </authorList>
    </citation>
    <scope>NUCLEOTIDE SEQUENCE [LARGE SCALE GENOMIC DNA]</scope>
    <source>
        <strain evidence="4">UCR-EL1</strain>
    </source>
</reference>
<evidence type="ECO:0000313" key="3">
    <source>
        <dbReference type="EMBL" id="EMR70754.1"/>
    </source>
</evidence>
<evidence type="ECO:0000313" key="4">
    <source>
        <dbReference type="Proteomes" id="UP000012174"/>
    </source>
</evidence>
<dbReference type="Pfam" id="PF01979">
    <property type="entry name" value="Amidohydro_1"/>
    <property type="match status" value="1"/>
</dbReference>
<keyword evidence="4" id="KW-1185">Reference proteome</keyword>
<dbReference type="Gene3D" id="1.20.58.520">
    <property type="entry name" value="Amidohydrolase"/>
    <property type="match status" value="1"/>
</dbReference>
<dbReference type="Proteomes" id="UP000012174">
    <property type="component" value="Unassembled WGS sequence"/>
</dbReference>
<dbReference type="Gene3D" id="3.40.50.10910">
    <property type="entry name" value="Amidohydrolase"/>
    <property type="match status" value="1"/>
</dbReference>
<name>M7SVX1_EUTLA</name>